<keyword evidence="4" id="KW-1185">Reference proteome</keyword>
<dbReference type="RefSeq" id="XP_064661491.1">
    <property type="nucleotide sequence ID" value="XM_064800152.1"/>
</dbReference>
<reference evidence="3 4" key="1">
    <citation type="submission" date="2023-08" db="EMBL/GenBank/DDBJ databases">
        <title>Black Yeasts Isolated from many extreme environments.</title>
        <authorList>
            <person name="Coleine C."/>
            <person name="Stajich J.E."/>
            <person name="Selbmann L."/>
        </authorList>
    </citation>
    <scope>NUCLEOTIDE SEQUENCE [LARGE SCALE GENOMIC DNA]</scope>
    <source>
        <strain evidence="3 4">CCFEE 5935</strain>
    </source>
</reference>
<dbReference type="AlphaFoldDB" id="A0AAV9PKC2"/>
<feature type="compositionally biased region" description="Low complexity" evidence="2">
    <location>
        <begin position="386"/>
        <end position="396"/>
    </location>
</feature>
<gene>
    <name evidence="3" type="ORF">LTR77_002893</name>
</gene>
<evidence type="ECO:0000256" key="1">
    <source>
        <dbReference type="SAM" id="Coils"/>
    </source>
</evidence>
<feature type="coiled-coil region" evidence="1">
    <location>
        <begin position="214"/>
        <end position="241"/>
    </location>
</feature>
<keyword evidence="1" id="KW-0175">Coiled coil</keyword>
<feature type="region of interest" description="Disordered" evidence="2">
    <location>
        <begin position="386"/>
        <end position="459"/>
    </location>
</feature>
<evidence type="ECO:0000313" key="4">
    <source>
        <dbReference type="Proteomes" id="UP001337655"/>
    </source>
</evidence>
<organism evidence="3 4">
    <name type="scientific">Saxophila tyrrhenica</name>
    <dbReference type="NCBI Taxonomy" id="1690608"/>
    <lineage>
        <taxon>Eukaryota</taxon>
        <taxon>Fungi</taxon>
        <taxon>Dikarya</taxon>
        <taxon>Ascomycota</taxon>
        <taxon>Pezizomycotina</taxon>
        <taxon>Dothideomycetes</taxon>
        <taxon>Dothideomycetidae</taxon>
        <taxon>Mycosphaerellales</taxon>
        <taxon>Extremaceae</taxon>
        <taxon>Saxophila</taxon>
    </lineage>
</organism>
<feature type="region of interest" description="Disordered" evidence="2">
    <location>
        <begin position="1"/>
        <end position="53"/>
    </location>
</feature>
<dbReference type="GeneID" id="89924240"/>
<sequence>MKPFVMASNAGTSPTRTTSLSGSARSPSQQAPKKKEKTPKARDGGEKLSVPPFKDRRQLVAELERARSALKEDRTRNEAYDCLLAEAGRVAAEDSQQCHDLRVRLMQTLEELTQTTTQLHQAHTESSRIAGDHRVAIGRVGELEKEVVGLRREMDDKVQQKTEKCARVADERTQMIEYNTSLLRRLSVAKADAGKQRLNTETMRERSDIVLRTTNQTEQALKHLQSRFSELEDQVSSCQHNEYLAAFELSQSTEAQARLRHELRRFQHGRCDVVAHLLSAQQLNARTQQDLSDALRLAEGTPLQTYGHGEVSKYSATTACAAATADTAATSSNDVAEDHVISQQHDQLLSGHAMLERPEGHDDEMALARTTAMSYIRFSISGSSASSINSSAEQASTGADKDNFQKSVAPPGMDSVATGYPRQPGNAPPPKRPRKWDEMDAHSRKKQRPWNSYRPSYPS</sequence>
<name>A0AAV9PKC2_9PEZI</name>
<dbReference type="Proteomes" id="UP001337655">
    <property type="component" value="Unassembled WGS sequence"/>
</dbReference>
<feature type="compositionally biased region" description="Polar residues" evidence="2">
    <location>
        <begin position="9"/>
        <end position="31"/>
    </location>
</feature>
<proteinExistence type="predicted"/>
<feature type="compositionally biased region" description="Polar residues" evidence="2">
    <location>
        <begin position="449"/>
        <end position="459"/>
    </location>
</feature>
<accession>A0AAV9PKC2</accession>
<dbReference type="EMBL" id="JAVRRT010000004">
    <property type="protein sequence ID" value="KAK5172773.1"/>
    <property type="molecule type" value="Genomic_DNA"/>
</dbReference>
<evidence type="ECO:0000313" key="3">
    <source>
        <dbReference type="EMBL" id="KAK5172773.1"/>
    </source>
</evidence>
<evidence type="ECO:0000256" key="2">
    <source>
        <dbReference type="SAM" id="MobiDB-lite"/>
    </source>
</evidence>
<protein>
    <submittedName>
        <fullName evidence="3">Uncharacterized protein</fullName>
    </submittedName>
</protein>
<comment type="caution">
    <text evidence="3">The sequence shown here is derived from an EMBL/GenBank/DDBJ whole genome shotgun (WGS) entry which is preliminary data.</text>
</comment>